<dbReference type="EMBL" id="AB996601">
    <property type="protein sequence ID" value="BAS01686.1"/>
    <property type="molecule type" value="Genomic_DNA"/>
</dbReference>
<name>A0A0H5BQW4_9EUKA</name>
<dbReference type="EMBL" id="AB996601">
    <property type="protein sequence ID" value="BAS01693.1"/>
    <property type="molecule type" value="Genomic_DNA"/>
</dbReference>
<organism evidence="1">
    <name type="scientific">Lotharella vacuolata</name>
    <dbReference type="NCBI Taxonomy" id="74820"/>
    <lineage>
        <taxon>Eukaryota</taxon>
        <taxon>Sar</taxon>
        <taxon>Rhizaria</taxon>
        <taxon>Cercozoa</taxon>
        <taxon>Chlorarachniophyceae</taxon>
        <taxon>Lotharella</taxon>
    </lineage>
</organism>
<proteinExistence type="predicted"/>
<dbReference type="AlphaFoldDB" id="A0A0H5BQW4"/>
<sequence length="306" mass="36106">MSYSKTYERYDMQEIQLRKIFTKKDNSFSEKEDSVDDGRLFTLYDDKKNNIKHYHWQNIWKELSGPNSGVYYYFYEKICVLSRAFSYTRYKYLPENDQLFDISLVCITRTKADYMRMRMAINNFISYSNKDRKETSVDAWIDKMTQGYYNDEDIAIHYETALTTESRVRIPLCNFELDLKTVKNINDLFATKISSLINSERNDIKLAVGVLVQNIIVLNNHVENLIAYRANWSIFGSKLATLGKASKRELNVGVYVKIDWCESEDVNLSDIIENLICQKGYWYGIFADINFLVTVRIVTKKKYYFA</sequence>
<protein>
    <submittedName>
        <fullName evidence="1">Uncharacterized protein</fullName>
    </submittedName>
</protein>
<reference evidence="1" key="1">
    <citation type="journal article" date="2015" name="Genome Biol. Evol.">
        <title>Nucleomorph Genome Sequences of Two Chlorarachniophytes, Amorphochlora amoebiformis and Lotharella vacuolata.</title>
        <authorList>
            <person name="Suzuki S."/>
            <person name="Shirato S."/>
            <person name="Hirakawa Y."/>
            <person name="Ishida K."/>
        </authorList>
    </citation>
    <scope>NUCLEOTIDE SEQUENCE</scope>
    <source>
        <strain evidence="1">CCMP240</strain>
    </source>
</reference>
<dbReference type="EMBL" id="AB996601">
    <property type="protein sequence ID" value="BAS01654.1"/>
    <property type="molecule type" value="Genomic_DNA"/>
</dbReference>
<evidence type="ECO:0000313" key="1">
    <source>
        <dbReference type="EMBL" id="BAS01654.1"/>
    </source>
</evidence>
<keyword evidence="1" id="KW-0542">Nucleomorph</keyword>
<geneLocation type="nucleomorph" evidence="1"/>
<accession>A0A0H5BQW4</accession>